<evidence type="ECO:0000313" key="2">
    <source>
        <dbReference type="EMBL" id="WAP69314.1"/>
    </source>
</evidence>
<feature type="transmembrane region" description="Helical" evidence="1">
    <location>
        <begin position="44"/>
        <end position="62"/>
    </location>
</feature>
<reference evidence="2" key="1">
    <citation type="submission" date="2022-12" db="EMBL/GenBank/DDBJ databases">
        <title>Jiella pelagia sp. nov., isolated from phosphonate enriched culture of Northwest Pacific surface seawater.</title>
        <authorList>
            <person name="Shin D.Y."/>
            <person name="Hwang C.Y."/>
        </authorList>
    </citation>
    <scope>NUCLEOTIDE SEQUENCE</scope>
    <source>
        <strain evidence="2">HL-NP1</strain>
    </source>
</reference>
<name>A0ABY7BZR3_9HYPH</name>
<sequence length="162" mass="17057">MSTNGTVMASLTPAADLQLLGREYAAMRPASDEERKVLRLRRRAIAYAVVLRSCAGVTVLVAEATGAKGRPMSADILDSLVIHYSRNNETGVAIGKSAAVIAISRTLFPTSLLPLLLAERPTAGPCAGCRCIWQRGGALDGAAEHGQAVETIVSQSIERRAA</sequence>
<keyword evidence="1" id="KW-0812">Transmembrane</keyword>
<organism evidence="2 3">
    <name type="scientific">Jiella pelagia</name>
    <dbReference type="NCBI Taxonomy" id="2986949"/>
    <lineage>
        <taxon>Bacteria</taxon>
        <taxon>Pseudomonadati</taxon>
        <taxon>Pseudomonadota</taxon>
        <taxon>Alphaproteobacteria</taxon>
        <taxon>Hyphomicrobiales</taxon>
        <taxon>Aurantimonadaceae</taxon>
        <taxon>Jiella</taxon>
    </lineage>
</organism>
<gene>
    <name evidence="2" type="ORF">OH818_03165</name>
</gene>
<keyword evidence="1" id="KW-0472">Membrane</keyword>
<evidence type="ECO:0000313" key="3">
    <source>
        <dbReference type="Proteomes" id="UP001164020"/>
    </source>
</evidence>
<accession>A0ABY7BZR3</accession>
<protein>
    <submittedName>
        <fullName evidence="2">Uncharacterized protein</fullName>
    </submittedName>
</protein>
<evidence type="ECO:0000256" key="1">
    <source>
        <dbReference type="SAM" id="Phobius"/>
    </source>
</evidence>
<dbReference type="EMBL" id="CP114029">
    <property type="protein sequence ID" value="WAP69314.1"/>
    <property type="molecule type" value="Genomic_DNA"/>
</dbReference>
<dbReference type="RefSeq" id="WP_268881754.1">
    <property type="nucleotide sequence ID" value="NZ_CP114029.1"/>
</dbReference>
<proteinExistence type="predicted"/>
<dbReference type="Proteomes" id="UP001164020">
    <property type="component" value="Chromosome"/>
</dbReference>
<keyword evidence="1" id="KW-1133">Transmembrane helix</keyword>
<keyword evidence="3" id="KW-1185">Reference proteome</keyword>